<evidence type="ECO:0000256" key="3">
    <source>
        <dbReference type="SAM" id="SignalP"/>
    </source>
</evidence>
<dbReference type="InterPro" id="IPR001258">
    <property type="entry name" value="NHL_repeat"/>
</dbReference>
<accession>A0A6M0IG57</accession>
<evidence type="ECO:0000313" key="5">
    <source>
        <dbReference type="EMBL" id="NEU67154.1"/>
    </source>
</evidence>
<protein>
    <recommendedName>
        <fullName evidence="4">Teneurin NHL domain-containing protein</fullName>
    </recommendedName>
</protein>
<dbReference type="InterPro" id="IPR000033">
    <property type="entry name" value="LDLR_classB_rpt"/>
</dbReference>
<dbReference type="Proteomes" id="UP000477386">
    <property type="component" value="Unassembled WGS sequence"/>
</dbReference>
<feature type="domain" description="Teneurin NHL" evidence="4">
    <location>
        <begin position="151"/>
        <end position="200"/>
    </location>
</feature>
<dbReference type="SMART" id="SM00135">
    <property type="entry name" value="LY"/>
    <property type="match status" value="6"/>
</dbReference>
<comment type="caution">
    <text evidence="5">The sequence shown here is derived from an EMBL/GenBank/DDBJ whole genome shotgun (WGS) entry which is preliminary data.</text>
</comment>
<feature type="domain" description="Teneurin NHL" evidence="4">
    <location>
        <begin position="260"/>
        <end position="312"/>
    </location>
</feature>
<keyword evidence="1" id="KW-0677">Repeat</keyword>
<dbReference type="EMBL" id="JAAGNZ010000001">
    <property type="protein sequence ID" value="NEU67154.1"/>
    <property type="molecule type" value="Genomic_DNA"/>
</dbReference>
<dbReference type="InterPro" id="IPR011042">
    <property type="entry name" value="6-blade_b-propeller_TolB-like"/>
</dbReference>
<sequence length="743" mass="75737">MKLTLRPYVTLSSVVNIFCLFLSLHTFAQTIATVAGSNAMGDGGPAPSSFVNHPTGVAVDQNGVVYIADTDNNRIRKVTVNGSISTVAGNGLAGFRGDGGPAVDAQLDSPYGIAVDKDGNLYIADKDNNAVRKVTPTGSITTLVGCCGSGSDGGPATKASVFQPSGVAVDMTGNIYIAETGYHRIRKISTDGIISTVAGTGAFGFSGDGGPATSAKLYEPYGVSVDTEGNLYIADRSNHRIRKVSTTGVISTVAGTGANSYSGDGGPATKAALALPSSVAVDKSGNLFIADSRNMLIRKVNTSGIINRVAGNGSTGFGGDGGPATSARLYYPVGVAVQDDGTFYIADATNTRVRKVTPAGTISTLAGNGKTFSGDGGPATKADLYVPSGVATDGQGNLFIADQLNHQVRRVSPTGIISTIAGTGTFGYSGDGGTATSAMLNSPTSVAVDRIGNVFIADTYNRRIRKVSSDGTISTVAGDGYYDYKGDGGPATSASMKEPTGVTVDDTGNLYIVDRESATIRKVSTTGIITRISTSVALIAPQGIAVDKNGNLFIADAGNYVVRKVTTTGVTTTVAGNGIGQSTGDGGPATSAGLNYPTGVAVATDGTLFIADQGGNRVRKVTPAGSITTVAGNGVYNFSGDGELGTRASIAKPTGIAVDGSGNLFIADRDNNRIRRVASPIISSVQNGDWSSSTTWSCTCVPKNTDEVSILSGHAVTISQVVQIRVVRQYGTLIFTPTGKLLF</sequence>
<dbReference type="SUPFAM" id="SSF101898">
    <property type="entry name" value="NHL repeat"/>
    <property type="match status" value="2"/>
</dbReference>
<feature type="domain" description="Teneurin NHL" evidence="4">
    <location>
        <begin position="373"/>
        <end position="423"/>
    </location>
</feature>
<dbReference type="AlphaFoldDB" id="A0A6M0IG57"/>
<reference evidence="5 6" key="1">
    <citation type="submission" date="2020-02" db="EMBL/GenBank/DDBJ databases">
        <title>Draft genome sequence of two Spirosoma agri KCTC 52727 and Spirosoma terrae KCTC 52035.</title>
        <authorList>
            <person name="Rojas J."/>
            <person name="Ambika Manirajan B."/>
            <person name="Ratering S."/>
            <person name="Suarez C."/>
            <person name="Schnell S."/>
        </authorList>
    </citation>
    <scope>NUCLEOTIDE SEQUENCE [LARGE SCALE GENOMIC DNA]</scope>
    <source>
        <strain evidence="5 6">KCTC 52727</strain>
    </source>
</reference>
<gene>
    <name evidence="5" type="ORF">GK091_09710</name>
</gene>
<dbReference type="PANTHER" id="PTHR46388:SF2">
    <property type="entry name" value="NHL REPEAT-CONTAINING PROTEIN 2"/>
    <property type="match status" value="1"/>
</dbReference>
<feature type="domain" description="Teneurin NHL" evidence="4">
    <location>
        <begin position="582"/>
        <end position="633"/>
    </location>
</feature>
<evidence type="ECO:0000256" key="2">
    <source>
        <dbReference type="PROSITE-ProRule" id="PRU00504"/>
    </source>
</evidence>
<feature type="domain" description="Teneurin NHL" evidence="4">
    <location>
        <begin position="97"/>
        <end position="146"/>
    </location>
</feature>
<dbReference type="Pfam" id="PF25021">
    <property type="entry name" value="TEN_NHL"/>
    <property type="match status" value="10"/>
</dbReference>
<feature type="repeat" description="NHL" evidence="2">
    <location>
        <begin position="52"/>
        <end position="81"/>
    </location>
</feature>
<organism evidence="5 6">
    <name type="scientific">Spirosoma agri</name>
    <dbReference type="NCBI Taxonomy" id="1987381"/>
    <lineage>
        <taxon>Bacteria</taxon>
        <taxon>Pseudomonadati</taxon>
        <taxon>Bacteroidota</taxon>
        <taxon>Cytophagia</taxon>
        <taxon>Cytophagales</taxon>
        <taxon>Cytophagaceae</taxon>
        <taxon>Spirosoma</taxon>
    </lineage>
</organism>
<dbReference type="CDD" id="cd14953">
    <property type="entry name" value="NHL_like_1"/>
    <property type="match status" value="1"/>
</dbReference>
<dbReference type="RefSeq" id="WP_164036785.1">
    <property type="nucleotide sequence ID" value="NZ_JAAGNZ010000001.1"/>
</dbReference>
<dbReference type="PROSITE" id="PS51125">
    <property type="entry name" value="NHL"/>
    <property type="match status" value="4"/>
</dbReference>
<dbReference type="Pfam" id="PF01436">
    <property type="entry name" value="NHL"/>
    <property type="match status" value="1"/>
</dbReference>
<feature type="repeat" description="NHL" evidence="2">
    <location>
        <begin position="94"/>
        <end position="137"/>
    </location>
</feature>
<feature type="repeat" description="NHL" evidence="2">
    <location>
        <begin position="163"/>
        <end position="191"/>
    </location>
</feature>
<dbReference type="PANTHER" id="PTHR46388">
    <property type="entry name" value="NHL REPEAT-CONTAINING PROTEIN 2"/>
    <property type="match status" value="1"/>
</dbReference>
<evidence type="ECO:0000313" key="6">
    <source>
        <dbReference type="Proteomes" id="UP000477386"/>
    </source>
</evidence>
<proteinExistence type="predicted"/>
<feature type="domain" description="Teneurin NHL" evidence="4">
    <location>
        <begin position="206"/>
        <end position="256"/>
    </location>
</feature>
<keyword evidence="6" id="KW-1185">Reference proteome</keyword>
<evidence type="ECO:0000259" key="4">
    <source>
        <dbReference type="Pfam" id="PF25021"/>
    </source>
</evidence>
<feature type="chain" id="PRO_5027020765" description="Teneurin NHL domain-containing protein" evidence="3">
    <location>
        <begin position="29"/>
        <end position="743"/>
    </location>
</feature>
<evidence type="ECO:0000256" key="1">
    <source>
        <dbReference type="ARBA" id="ARBA00022737"/>
    </source>
</evidence>
<dbReference type="Gene3D" id="2.120.10.30">
    <property type="entry name" value="TolB, C-terminal domain"/>
    <property type="match status" value="6"/>
</dbReference>
<feature type="domain" description="Teneurin NHL" evidence="4">
    <location>
        <begin position="319"/>
        <end position="369"/>
    </location>
</feature>
<keyword evidence="3" id="KW-0732">Signal</keyword>
<dbReference type="InterPro" id="IPR056822">
    <property type="entry name" value="TEN_NHL"/>
</dbReference>
<feature type="domain" description="Teneurin NHL" evidence="4">
    <location>
        <begin position="485"/>
        <end position="533"/>
    </location>
</feature>
<name>A0A6M0IG57_9BACT</name>
<feature type="domain" description="Teneurin NHL" evidence="4">
    <location>
        <begin position="429"/>
        <end position="479"/>
    </location>
</feature>
<feature type="signal peptide" evidence="3">
    <location>
        <begin position="1"/>
        <end position="28"/>
    </location>
</feature>
<feature type="repeat" description="NHL" evidence="2">
    <location>
        <begin position="440"/>
        <end position="470"/>
    </location>
</feature>
<feature type="domain" description="Teneurin NHL" evidence="4">
    <location>
        <begin position="37"/>
        <end position="90"/>
    </location>
</feature>